<keyword evidence="8" id="KW-1185">Reference proteome</keyword>
<dbReference type="PANTHER" id="PTHR32444">
    <property type="entry name" value="BULB-TYPE LECTIN DOMAIN-CONTAINING PROTEIN"/>
    <property type="match status" value="1"/>
</dbReference>
<dbReference type="InterPro" id="IPR001480">
    <property type="entry name" value="Bulb-type_lectin_dom"/>
</dbReference>
<evidence type="ECO:0000313" key="7">
    <source>
        <dbReference type="EMBL" id="RYR68783.1"/>
    </source>
</evidence>
<keyword evidence="5" id="KW-1133">Transmembrane helix</keyword>
<sequence length="445" mass="50142">MPSSLNSSWRFCRRWGGSKDLGRGDEKGSGVRYSGSGHNADQPPQEGAAAGGKIRCCRYRRRYQAPSSRQRSSVGFPMLYFCCFGHNYMTHAHPGQRLSGNQTLVSYGQIFEMGFFSPSGSGNNSRNYYLGIWYKGLPTPQRTVVWVANRDHPVSDPYSSWLELDKHGNLSLYTSTGHAVWSTNSSFSLGPLDSIAANLREDGNFIISRSVDDYSWQSFDYPTDTLLPNAYLEYDNDRGIKRVLKSWLATSNPSTGNFSAEVTTVSVDLAEVQLLQNDGFTESKFCINRFHETIDYVYDFEFHFIIYADIYSYVLFSYGNSYNLARYVLDVSGKLKLLGWSNEWVTVNMDHKKCDFLGHNEDTGVNGKHSGRKNATWVVVEVVIGLTTVIVAIAILLIRLWKRGDLKESKDYSTSSTLPSSFSFQAPAFHVKSLSLFRMFLPSLS</sequence>
<dbReference type="Pfam" id="PF01453">
    <property type="entry name" value="B_lectin"/>
    <property type="match status" value="1"/>
</dbReference>
<protein>
    <recommendedName>
        <fullName evidence="6">Bulb-type lectin domain-containing protein</fullName>
    </recommendedName>
</protein>
<dbReference type="AlphaFoldDB" id="A0A445E006"/>
<evidence type="ECO:0000256" key="1">
    <source>
        <dbReference type="ARBA" id="ARBA00022729"/>
    </source>
</evidence>
<dbReference type="SMART" id="SM00108">
    <property type="entry name" value="B_lectin"/>
    <property type="match status" value="1"/>
</dbReference>
<dbReference type="Gene3D" id="2.90.10.10">
    <property type="entry name" value="Bulb-type lectin domain"/>
    <property type="match status" value="1"/>
</dbReference>
<dbReference type="EMBL" id="SDMP01000003">
    <property type="protein sequence ID" value="RYR68783.1"/>
    <property type="molecule type" value="Genomic_DNA"/>
</dbReference>
<dbReference type="PANTHER" id="PTHR32444:SF247">
    <property type="entry name" value="OS01G0958200 PROTEIN"/>
    <property type="match status" value="1"/>
</dbReference>
<evidence type="ECO:0000313" key="8">
    <source>
        <dbReference type="Proteomes" id="UP000289738"/>
    </source>
</evidence>
<feature type="domain" description="Bulb-type lectin" evidence="6">
    <location>
        <begin position="89"/>
        <end position="220"/>
    </location>
</feature>
<dbReference type="InterPro" id="IPR036426">
    <property type="entry name" value="Bulb-type_lectin_dom_sf"/>
</dbReference>
<evidence type="ECO:0000256" key="4">
    <source>
        <dbReference type="SAM" id="MobiDB-lite"/>
    </source>
</evidence>
<dbReference type="Proteomes" id="UP000289738">
    <property type="component" value="Chromosome A03"/>
</dbReference>
<evidence type="ECO:0000256" key="2">
    <source>
        <dbReference type="ARBA" id="ARBA00023157"/>
    </source>
</evidence>
<comment type="caution">
    <text evidence="7">The sequence shown here is derived from an EMBL/GenBank/DDBJ whole genome shotgun (WGS) entry which is preliminary data.</text>
</comment>
<evidence type="ECO:0000259" key="6">
    <source>
        <dbReference type="PROSITE" id="PS50927"/>
    </source>
</evidence>
<keyword evidence="1" id="KW-0732">Signal</keyword>
<keyword evidence="5" id="KW-0812">Transmembrane</keyword>
<feature type="region of interest" description="Disordered" evidence="4">
    <location>
        <begin position="16"/>
        <end position="52"/>
    </location>
</feature>
<evidence type="ECO:0000256" key="3">
    <source>
        <dbReference type="ARBA" id="ARBA00023180"/>
    </source>
</evidence>
<dbReference type="SUPFAM" id="SSF51110">
    <property type="entry name" value="alpha-D-mannose-specific plant lectins"/>
    <property type="match status" value="1"/>
</dbReference>
<reference evidence="7 8" key="1">
    <citation type="submission" date="2019-01" db="EMBL/GenBank/DDBJ databases">
        <title>Sequencing of cultivated peanut Arachis hypogaea provides insights into genome evolution and oil improvement.</title>
        <authorList>
            <person name="Chen X."/>
        </authorList>
    </citation>
    <scope>NUCLEOTIDE SEQUENCE [LARGE SCALE GENOMIC DNA]</scope>
    <source>
        <strain evidence="8">cv. Fuhuasheng</strain>
        <tissue evidence="7">Leaves</tissue>
    </source>
</reference>
<dbReference type="PROSITE" id="PS50927">
    <property type="entry name" value="BULB_LECTIN"/>
    <property type="match status" value="1"/>
</dbReference>
<feature type="transmembrane region" description="Helical" evidence="5">
    <location>
        <begin position="377"/>
        <end position="401"/>
    </location>
</feature>
<evidence type="ECO:0000256" key="5">
    <source>
        <dbReference type="SAM" id="Phobius"/>
    </source>
</evidence>
<organism evidence="7 8">
    <name type="scientific">Arachis hypogaea</name>
    <name type="common">Peanut</name>
    <dbReference type="NCBI Taxonomy" id="3818"/>
    <lineage>
        <taxon>Eukaryota</taxon>
        <taxon>Viridiplantae</taxon>
        <taxon>Streptophyta</taxon>
        <taxon>Embryophyta</taxon>
        <taxon>Tracheophyta</taxon>
        <taxon>Spermatophyta</taxon>
        <taxon>Magnoliopsida</taxon>
        <taxon>eudicotyledons</taxon>
        <taxon>Gunneridae</taxon>
        <taxon>Pentapetalae</taxon>
        <taxon>rosids</taxon>
        <taxon>fabids</taxon>
        <taxon>Fabales</taxon>
        <taxon>Fabaceae</taxon>
        <taxon>Papilionoideae</taxon>
        <taxon>50 kb inversion clade</taxon>
        <taxon>dalbergioids sensu lato</taxon>
        <taxon>Dalbergieae</taxon>
        <taxon>Pterocarpus clade</taxon>
        <taxon>Arachis</taxon>
    </lineage>
</organism>
<gene>
    <name evidence="7" type="ORF">Ahy_A03g015253</name>
</gene>
<keyword evidence="2" id="KW-1015">Disulfide bond</keyword>
<keyword evidence="5" id="KW-0472">Membrane</keyword>
<accession>A0A445E006</accession>
<feature type="compositionally biased region" description="Basic and acidic residues" evidence="4">
    <location>
        <begin position="20"/>
        <end position="29"/>
    </location>
</feature>
<keyword evidence="3" id="KW-0325">Glycoprotein</keyword>
<dbReference type="CDD" id="cd00028">
    <property type="entry name" value="B_lectin"/>
    <property type="match status" value="1"/>
</dbReference>
<proteinExistence type="predicted"/>
<name>A0A445E006_ARAHY</name>
<dbReference type="STRING" id="3818.A0A445E006"/>